<keyword evidence="1" id="KW-1133">Transmembrane helix</keyword>
<proteinExistence type="predicted"/>
<name>A0A915BM75_PARUN</name>
<keyword evidence="2" id="KW-1185">Reference proteome</keyword>
<keyword evidence="1" id="KW-0472">Membrane</keyword>
<dbReference type="Proteomes" id="UP000887569">
    <property type="component" value="Unplaced"/>
</dbReference>
<evidence type="ECO:0000256" key="1">
    <source>
        <dbReference type="SAM" id="Phobius"/>
    </source>
</evidence>
<accession>A0A915BM75</accession>
<evidence type="ECO:0000313" key="3">
    <source>
        <dbReference type="WBParaSite" id="PgR046_g050_t04"/>
    </source>
</evidence>
<feature type="transmembrane region" description="Helical" evidence="1">
    <location>
        <begin position="41"/>
        <end position="63"/>
    </location>
</feature>
<evidence type="ECO:0000313" key="2">
    <source>
        <dbReference type="Proteomes" id="UP000887569"/>
    </source>
</evidence>
<protein>
    <submittedName>
        <fullName evidence="3">Uncharacterized protein</fullName>
    </submittedName>
</protein>
<keyword evidence="1" id="KW-0812">Transmembrane</keyword>
<dbReference type="WBParaSite" id="PgR046_g050_t04">
    <property type="protein sequence ID" value="PgR046_g050_t04"/>
    <property type="gene ID" value="PgR046_g050"/>
</dbReference>
<organism evidence="2 3">
    <name type="scientific">Parascaris univalens</name>
    <name type="common">Nematode worm</name>
    <dbReference type="NCBI Taxonomy" id="6257"/>
    <lineage>
        <taxon>Eukaryota</taxon>
        <taxon>Metazoa</taxon>
        <taxon>Ecdysozoa</taxon>
        <taxon>Nematoda</taxon>
        <taxon>Chromadorea</taxon>
        <taxon>Rhabditida</taxon>
        <taxon>Spirurina</taxon>
        <taxon>Ascaridomorpha</taxon>
        <taxon>Ascaridoidea</taxon>
        <taxon>Ascarididae</taxon>
        <taxon>Parascaris</taxon>
    </lineage>
</organism>
<reference evidence="3" key="1">
    <citation type="submission" date="2022-11" db="UniProtKB">
        <authorList>
            <consortium name="WormBaseParasite"/>
        </authorList>
    </citation>
    <scope>IDENTIFICATION</scope>
</reference>
<sequence length="77" mass="9357">MPHSDIRVMHIASSSKANTVHRNVKKEAFFCHRFLPKFSDLFFFVIQVVILFHQRYFHFYFIVNIRYLTRNFTCGIK</sequence>
<dbReference type="AlphaFoldDB" id="A0A915BM75"/>